<dbReference type="AlphaFoldDB" id="S6AP08"/>
<evidence type="ECO:0000313" key="6">
    <source>
        <dbReference type="Proteomes" id="UP000015559"/>
    </source>
</evidence>
<keyword evidence="1" id="KW-0805">Transcription regulation</keyword>
<keyword evidence="3" id="KW-0804">Transcription</keyword>
<dbReference type="Pfam" id="PF00196">
    <property type="entry name" value="GerE"/>
    <property type="match status" value="1"/>
</dbReference>
<dbReference type="RefSeq" id="WP_023507034.1">
    <property type="nucleotide sequence ID" value="NC_022357.1"/>
</dbReference>
<dbReference type="EMBL" id="AP013066">
    <property type="protein sequence ID" value="BAN36634.1"/>
    <property type="molecule type" value="Genomic_DNA"/>
</dbReference>
<dbReference type="NCBIfam" id="TIGR03020">
    <property type="entry name" value="EpsA"/>
    <property type="match status" value="1"/>
</dbReference>
<keyword evidence="2" id="KW-0238">DNA-binding</keyword>
<evidence type="ECO:0000256" key="2">
    <source>
        <dbReference type="ARBA" id="ARBA00023125"/>
    </source>
</evidence>
<dbReference type="HOGENOM" id="CLU_072786_3_0_4"/>
<evidence type="ECO:0000256" key="1">
    <source>
        <dbReference type="ARBA" id="ARBA00023015"/>
    </source>
</evidence>
<dbReference type="InterPro" id="IPR016032">
    <property type="entry name" value="Sig_transdc_resp-reg_C-effctor"/>
</dbReference>
<dbReference type="Proteomes" id="UP000015559">
    <property type="component" value="Chromosome"/>
</dbReference>
<dbReference type="InterPro" id="IPR036388">
    <property type="entry name" value="WH-like_DNA-bd_sf"/>
</dbReference>
<feature type="domain" description="HTH luxR-type" evidence="4">
    <location>
        <begin position="191"/>
        <end position="256"/>
    </location>
</feature>
<gene>
    <name evidence="5" type="ORF">SCD_n02835</name>
</gene>
<accession>S6AP08</accession>
<dbReference type="eggNOG" id="COG2197">
    <property type="taxonomic scope" value="Bacteria"/>
</dbReference>
<evidence type="ECO:0000256" key="3">
    <source>
        <dbReference type="ARBA" id="ARBA00023163"/>
    </source>
</evidence>
<dbReference type="PROSITE" id="PS00622">
    <property type="entry name" value="HTH_LUXR_1"/>
    <property type="match status" value="1"/>
</dbReference>
<dbReference type="InterPro" id="IPR017470">
    <property type="entry name" value="Tscrpt_reg_EpsA"/>
</dbReference>
<reference evidence="5 6" key="1">
    <citation type="journal article" date="2012" name="Appl. Environ. Microbiol.">
        <title>Draft genome sequence of a psychrotolerant sulfur-oxidizing bacterium, Sulfuricella denitrificans skB26, and proteomic insights into cold adaptation.</title>
        <authorList>
            <person name="Watanabe T."/>
            <person name="Kojima H."/>
            <person name="Fukui M."/>
        </authorList>
    </citation>
    <scope>NUCLEOTIDE SEQUENCE [LARGE SCALE GENOMIC DNA]</scope>
    <source>
        <strain evidence="6">skB26</strain>
    </source>
</reference>
<dbReference type="PROSITE" id="PS50043">
    <property type="entry name" value="HTH_LUXR_2"/>
    <property type="match status" value="1"/>
</dbReference>
<name>S6AP08_SULDS</name>
<dbReference type="STRING" id="1163617.SCD_n02835"/>
<dbReference type="InterPro" id="IPR000792">
    <property type="entry name" value="Tscrpt_reg_LuxR_C"/>
</dbReference>
<dbReference type="PANTHER" id="PTHR44688">
    <property type="entry name" value="DNA-BINDING TRANSCRIPTIONAL ACTIVATOR DEVR_DOSR"/>
    <property type="match status" value="1"/>
</dbReference>
<evidence type="ECO:0000313" key="5">
    <source>
        <dbReference type="EMBL" id="BAN36634.1"/>
    </source>
</evidence>
<evidence type="ECO:0000259" key="4">
    <source>
        <dbReference type="PROSITE" id="PS50043"/>
    </source>
</evidence>
<dbReference type="GO" id="GO:0003677">
    <property type="term" value="F:DNA binding"/>
    <property type="evidence" value="ECO:0007669"/>
    <property type="project" value="UniProtKB-KW"/>
</dbReference>
<dbReference type="CDD" id="cd06170">
    <property type="entry name" value="LuxR_C_like"/>
    <property type="match status" value="1"/>
</dbReference>
<dbReference type="PRINTS" id="PR00038">
    <property type="entry name" value="HTHLUXR"/>
</dbReference>
<organism evidence="5 6">
    <name type="scientific">Sulfuricella denitrificans (strain DSM 22764 / NBRC 105220 / skB26)</name>
    <dbReference type="NCBI Taxonomy" id="1163617"/>
    <lineage>
        <taxon>Bacteria</taxon>
        <taxon>Pseudomonadati</taxon>
        <taxon>Pseudomonadota</taxon>
        <taxon>Betaproteobacteria</taxon>
        <taxon>Nitrosomonadales</taxon>
        <taxon>Sulfuricellaceae</taxon>
        <taxon>Sulfuricella</taxon>
    </lineage>
</organism>
<proteinExistence type="predicted"/>
<keyword evidence="6" id="KW-1185">Reference proteome</keyword>
<protein>
    <submittedName>
        <fullName evidence="5">LuxR family transcriptional regulator</fullName>
    </submittedName>
</protein>
<sequence length="261" mass="29099">MVLKEKKHLTLEGEDQDHLVSIINSSLRVANMHHFFSWSQGAIQFLLPHEILVCGVATEAGLPMRFMRFSSSRYFDETRFSEVCEPGEGLLPRMILHSNKTGHACMLGTGAPQRYFDEALLPLLERSELRSAAADGQRGLNGQLKSYFCFSRVEIPLGARVEYLLQLLVPFLHTTLSRVISNEEPDVGTDGVQNVPSVTAREVQVLHHIKLGKTNQQIAEELALSPLTVKNHVQRILRKLNASNRGHAVALAINFGVLKAQ</sequence>
<dbReference type="SMART" id="SM00421">
    <property type="entry name" value="HTH_LUXR"/>
    <property type="match status" value="1"/>
</dbReference>
<dbReference type="Gene3D" id="1.10.10.10">
    <property type="entry name" value="Winged helix-like DNA-binding domain superfamily/Winged helix DNA-binding domain"/>
    <property type="match status" value="1"/>
</dbReference>
<dbReference type="SUPFAM" id="SSF46894">
    <property type="entry name" value="C-terminal effector domain of the bipartite response regulators"/>
    <property type="match status" value="1"/>
</dbReference>
<dbReference type="PANTHER" id="PTHR44688:SF16">
    <property type="entry name" value="DNA-BINDING TRANSCRIPTIONAL ACTIVATOR DEVR_DOSR"/>
    <property type="match status" value="1"/>
</dbReference>
<dbReference type="GO" id="GO:0006355">
    <property type="term" value="P:regulation of DNA-templated transcription"/>
    <property type="evidence" value="ECO:0007669"/>
    <property type="project" value="InterPro"/>
</dbReference>
<dbReference type="KEGG" id="sdr:SCD_n02835"/>